<feature type="compositionally biased region" description="Polar residues" evidence="9">
    <location>
        <begin position="2846"/>
        <end position="2855"/>
    </location>
</feature>
<dbReference type="Pfam" id="PF00176">
    <property type="entry name" value="SNF2-rel_dom"/>
    <property type="match status" value="1"/>
</dbReference>
<keyword evidence="3" id="KW-0547">Nucleotide-binding</keyword>
<evidence type="ECO:0000256" key="8">
    <source>
        <dbReference type="SAM" id="Coils"/>
    </source>
</evidence>
<dbReference type="GO" id="GO:0042393">
    <property type="term" value="F:histone binding"/>
    <property type="evidence" value="ECO:0007669"/>
    <property type="project" value="InterPro"/>
</dbReference>
<feature type="region of interest" description="Disordered" evidence="9">
    <location>
        <begin position="2541"/>
        <end position="2622"/>
    </location>
</feature>
<dbReference type="FunFam" id="3.40.50.10810:FF:000016">
    <property type="entry name" value="Chromatin structure-remodeling complex protein SYD"/>
    <property type="match status" value="1"/>
</dbReference>
<evidence type="ECO:0000259" key="12">
    <source>
        <dbReference type="PROSITE" id="PS51204"/>
    </source>
</evidence>
<feature type="region of interest" description="Disordered" evidence="9">
    <location>
        <begin position="2012"/>
        <end position="2032"/>
    </location>
</feature>
<evidence type="ECO:0000256" key="1">
    <source>
        <dbReference type="ARBA" id="ARBA00004123"/>
    </source>
</evidence>
<proteinExistence type="predicted"/>
<feature type="compositionally biased region" description="Low complexity" evidence="9">
    <location>
        <begin position="2020"/>
        <end position="2032"/>
    </location>
</feature>
<dbReference type="PROSITE" id="PS51194">
    <property type="entry name" value="HELICASE_CTER"/>
    <property type="match status" value="1"/>
</dbReference>
<evidence type="ECO:0000256" key="3">
    <source>
        <dbReference type="ARBA" id="ARBA00022741"/>
    </source>
</evidence>
<dbReference type="Pfam" id="PF00271">
    <property type="entry name" value="Helicase_C"/>
    <property type="match status" value="1"/>
</dbReference>
<comment type="subcellular location">
    <subcellularLocation>
        <location evidence="1">Nucleus</location>
    </subcellularLocation>
    <subcellularLocation>
        <location evidence="2">Plastid</location>
    </subcellularLocation>
</comment>
<keyword evidence="6" id="KW-0067">ATP-binding</keyword>
<name>A0AAV0FGU5_9ASTE</name>
<evidence type="ECO:0000259" key="10">
    <source>
        <dbReference type="PROSITE" id="PS51192"/>
    </source>
</evidence>
<dbReference type="GO" id="GO:0005524">
    <property type="term" value="F:ATP binding"/>
    <property type="evidence" value="ECO:0007669"/>
    <property type="project" value="UniProtKB-KW"/>
</dbReference>
<reference evidence="13" key="1">
    <citation type="submission" date="2022-07" db="EMBL/GenBank/DDBJ databases">
        <authorList>
            <person name="Macas J."/>
            <person name="Novak P."/>
            <person name="Neumann P."/>
        </authorList>
    </citation>
    <scope>NUCLEOTIDE SEQUENCE</scope>
</reference>
<feature type="region of interest" description="Disordered" evidence="9">
    <location>
        <begin position="2103"/>
        <end position="2185"/>
    </location>
</feature>
<feature type="compositionally biased region" description="Polar residues" evidence="9">
    <location>
        <begin position="2272"/>
        <end position="2283"/>
    </location>
</feature>
<dbReference type="GO" id="GO:0009536">
    <property type="term" value="C:plastid"/>
    <property type="evidence" value="ECO:0007669"/>
    <property type="project" value="UniProtKB-SubCell"/>
</dbReference>
<dbReference type="InterPro" id="IPR014001">
    <property type="entry name" value="Helicase_ATP-bd"/>
</dbReference>
<dbReference type="PROSITE" id="PS51204">
    <property type="entry name" value="HSA"/>
    <property type="match status" value="1"/>
</dbReference>
<sequence>MEDPPSVELDAAKFLHKLIQDSTDEPTKLATKLYVILQHMRSSGKENSVPYEVISGAMETVVKQNNLDIEALMTSRLPTNDGNEVGDSLSSQVAGSGSSQRAEITRDSKAALSGTEIGKLDAFVSSRPPSGQLSNVHGIYQGSSSNINAANIHGAVPTASNASQPLESGISSPMQFGSPYNNHDLMAKMHQDRSSESFPASPAGKRTPARPLEPEVGASILANVNNTNQGGMQSNAFETSMLRSAAIKDTGKLPVSQTPASANPFKEHHLKQLRAQCLVFLAFRNGMMPKKVHLEFALGNAISKEDGTQRDLIDQKGREYAFREHSNAPEAPRPFLTGREVERPASGPSSLIISSDANLSKEVENQHVIDDRGRQLSVSSEHGEDRRYLKKMRNLPEGEATTQEGTGSQASRSLASESNSFGAAVHEDSSASVHQLGMSNQVLCVQNASKLIKPELNSWTGPTCQTEISSAPANALVVPQESGSLINDASNQSHMSIDYSAHGTRQADNSLPNLSAKQQWKSVSIVDSVYPNTTVKNVVHGHEMDEEDEDTLPADRSPSPRYTTLEKWILDWKKRRLICEKKWAEKHKKTEERISACSEKLKESVSSSDISMKTKSVIELKKLQLLELQRRLRGEILNDFFKPITADMERIKSIKKTRIGRRSKQLERYEQKMKEERQKRMRERQKEFFSEVEAHRERLDDVFKVKKERWRGFNRYVKEFHKRKERIHREKIDRIQREKINLLKINDVEGYLRMVQDAKSDRVKQLLKETEKYLQKLGSKLKEAKGTARRFDTDMSENRNTGVEEEDEIAFDEADETDQAKHYLESNEKYYMMAHSVKENITDQPASLVRGKLREYQMNGLRWLVSLYNNHLNGILADEMGLGKTVQVISLICYLMETKNDRGPFLVVVPSSVLPGWESEMNFWAPSINKIVYSGPPEERRRLFKERIVHQKFNVLLTTYEYLMNKHDRPKLSKIHWHYIIIDEGHRIKNASCKLNAELKLYRSNHRLLLTGTPLQNNLEELWALLNFLLPNIFNSSEDFSQWFNKPFESNGDNSPDEALLSEEENLLIINRLHQVLRPFVLRRLKHKVENELPEKIERLVRCEASAYQKMLMRRVEDNLGAIGSSKARSIHNSVMELRNICNHPYLSQIHVEEVHEFIPKHYLPFVVRLCGKLEVLDRLLPKLKATDHRVLLFSTMTRLLDVMEEYLYGKEYKYLRLDGHTSGGDRGALIEKFNDPNSPYFIFLLSIRAGGVGVNLQAADTVIIFDTDWNPQVDLQAQARAHRIGQKKDVLVLRLETVQSVEEQVRAAAEHKLGVANQSITAGFFDNNTSAEDRREYLESLLRESKKEEAAPVLDDDALNDLIARSEAEIDVFESVDRRRREEEMVAWKKVCSEKGVEYSESIPPLPSRLVTEEELYPFYEAMKISQAPPSVIPSTGVKRKSQYLGGLDTQHYGRGKRAREVRSYEEQWTEEEFEKMCLAESPESSAVKDEISEKKLFTSGGPARAIAEEQGPTPLQPSQQTPVPIAQHNTLIHPSQLTPVPITQYSTLQTPVSIAQHSTSLTPAPIAQHSTSLTPVPIAQHSTSLTPVPIAQHSTSLTPVPIAQHSTSLTPVPIAQHSTSLTPVPTAQHSISLTPVPTAQHSTSLTPVPTAQHSILLQPSLQTPVPMAKHNILTQSSQRTPVPIAQNRTPLQAPQLTPVPIAQHNSLIQTSQQTPMPIPQPNTLLQPLQQSPVPINQPNTLVQVSNQTPVPIAQHNTLPQHLQQLPAPIPQYSTSIQASQLTSVPIANPVPTKRGRGRPKKAVSVANVSPSPITSHGVKGDALIMGSHIQNISSCSVSLSPRPESIPCFSNVEGVIGTIQQIPASILPNPQSISPSAVPASSQSAPLGHPTSGRGRGRGQGRGRKSQMGEAPRQRGKKQKTVIQGVSVCPGNPESVPQATIVSSLSTTNDQDLFPHYIPEKETTNGPSSAPPAVSASVSKEPTIVSALPVATSTTTKELISVLPAPLALSSTGKDDSAVSPAVFSSSGSKVSSSNSIVPAILLSPAESYIKTGQERAPILSCPPVPDCASLDNKSSNMGNVGEQDCGNQLALTSEPAASLSATNTGSDIFAPISTTKQGRGRGRKSQTGRGAPGRRGKKQDLVTDVCSEISGEQNLEINEPPHKKSRVSAGRKPTTRSKHENEDLLQKSLLVPDMSKVAEDRNCSIEIEQQKAVKSYPSQASVSPTAQQVHVANVNDDIDTRTEFHSEFEVSERKTDVNLRGKDCRSEPQNDFTSKSATVASQSYSSDFQSSENKPGSAQMKEVTLEDLQKIESSTPFRVALDSTISDVLEEDVSAKPSHMEAKHSENQSIEDKEDPSLEVASISKTKAIDNTDCMKSFIKPSSETVVLASASPQTDLAIQSSPQGARITSCVAGNPSIQACKMESLTETLISASGRAQVLPDDLDHGDKANATEGTLDMSKLESNVPSTNKSIVVRAQVNEHENYPHKADRKEPCQEDPSLEVAFISKTKAIDNTDCMKSFIKPSSETVVLASASPQTDLAIQSSPQVDVGEAKGAVTNDSSDTEDDQTPNVKEIHEDKFNSTEGTPTNITKLERNSPSMNNSIVSRSQVNEHDSHPHKADMKELCQEDTSLEVASISKTKVIGNTDCMKSVISPSSETDNPLSVSPLTDLEIQYSGQFDVGVAVGAVTNDSSEIEKNQTQNVGEAVGAVTNDSSEIEKNQTQNVKEINEDNVNATEGTLDISKLESDCPSTNKSIVSRVQVSENENFPHNSDRKESCQEDPSLEVASIPKTKEFDAREELGAVTNESSDNDKDQTPNVKEIPGDKVTATEGILDISKHESDGPTNKSIVST</sequence>
<dbReference type="InterPro" id="IPR038718">
    <property type="entry name" value="SNF2-like_sf"/>
</dbReference>
<dbReference type="CDD" id="cd18793">
    <property type="entry name" value="SF2_C_SNF"/>
    <property type="match status" value="1"/>
</dbReference>
<dbReference type="InterPro" id="IPR029295">
    <property type="entry name" value="SnAC"/>
</dbReference>
<feature type="compositionally biased region" description="Low complexity" evidence="9">
    <location>
        <begin position="2284"/>
        <end position="2294"/>
    </location>
</feature>
<feature type="region of interest" description="Disordered" evidence="9">
    <location>
        <begin position="1788"/>
        <end position="1810"/>
    </location>
</feature>
<feature type="compositionally biased region" description="Basic and acidic residues" evidence="9">
    <location>
        <begin position="2256"/>
        <end position="2271"/>
    </location>
</feature>
<evidence type="ECO:0000313" key="14">
    <source>
        <dbReference type="Proteomes" id="UP001152523"/>
    </source>
</evidence>
<feature type="domain" description="HSA" evidence="12">
    <location>
        <begin position="671"/>
        <end position="745"/>
    </location>
</feature>
<dbReference type="FunFam" id="3.40.50.300:FF:000871">
    <property type="entry name" value="Chromatin structure-remodeling complex protein SYD"/>
    <property type="match status" value="1"/>
</dbReference>
<dbReference type="Gene3D" id="3.40.50.10810">
    <property type="entry name" value="Tandem AAA-ATPase domain"/>
    <property type="match status" value="1"/>
</dbReference>
<feature type="region of interest" description="Disordered" evidence="9">
    <location>
        <begin position="2256"/>
        <end position="2304"/>
    </location>
</feature>
<evidence type="ECO:0000256" key="9">
    <source>
        <dbReference type="SAM" id="MobiDB-lite"/>
    </source>
</evidence>
<feature type="compositionally biased region" description="Basic and acidic residues" evidence="9">
    <location>
        <begin position="2794"/>
        <end position="2804"/>
    </location>
</feature>
<comment type="caution">
    <text evidence="13">The sequence shown here is derived from an EMBL/GenBank/DDBJ whole genome shotgun (WGS) entry which is preliminary data.</text>
</comment>
<feature type="domain" description="Helicase C-terminal" evidence="11">
    <location>
        <begin position="1176"/>
        <end position="1322"/>
    </location>
</feature>
<accession>A0AAV0FGU5</accession>
<feature type="compositionally biased region" description="Basic residues" evidence="9">
    <location>
        <begin position="1897"/>
        <end position="1907"/>
    </location>
</feature>
<keyword evidence="7" id="KW-0539">Nucleus</keyword>
<keyword evidence="5" id="KW-0347">Helicase</keyword>
<feature type="compositionally biased region" description="Polar residues" evidence="9">
    <location>
        <begin position="2585"/>
        <end position="2612"/>
    </location>
</feature>
<dbReference type="PANTHER" id="PTHR10799">
    <property type="entry name" value="SNF2/RAD54 HELICASE FAMILY"/>
    <property type="match status" value="1"/>
</dbReference>
<gene>
    <name evidence="13" type="ORF">CEPIT_LOCUS33849</name>
</gene>
<dbReference type="EMBL" id="CAMAPF010000982">
    <property type="protein sequence ID" value="CAH9134594.1"/>
    <property type="molecule type" value="Genomic_DNA"/>
</dbReference>
<dbReference type="CDD" id="cd17996">
    <property type="entry name" value="DEXHc_SMARCA2_SMARCA4"/>
    <property type="match status" value="1"/>
</dbReference>
<dbReference type="SMART" id="SM01314">
    <property type="entry name" value="SnAC"/>
    <property type="match status" value="1"/>
</dbReference>
<feature type="region of interest" description="Disordered" evidence="9">
    <location>
        <begin position="323"/>
        <end position="426"/>
    </location>
</feature>
<feature type="compositionally biased region" description="Basic and acidic residues" evidence="9">
    <location>
        <begin position="359"/>
        <end position="374"/>
    </location>
</feature>
<feature type="compositionally biased region" description="Low complexity" evidence="9">
    <location>
        <begin position="1872"/>
        <end position="1888"/>
    </location>
</feature>
<evidence type="ECO:0000256" key="4">
    <source>
        <dbReference type="ARBA" id="ARBA00022801"/>
    </source>
</evidence>
<feature type="compositionally biased region" description="Polar residues" evidence="9">
    <location>
        <begin position="2541"/>
        <end position="2550"/>
    </location>
</feature>
<dbReference type="GO" id="GO:0016787">
    <property type="term" value="F:hydrolase activity"/>
    <property type="evidence" value="ECO:0007669"/>
    <property type="project" value="UniProtKB-KW"/>
</dbReference>
<dbReference type="Proteomes" id="UP001152523">
    <property type="component" value="Unassembled WGS sequence"/>
</dbReference>
<evidence type="ECO:0000313" key="13">
    <source>
        <dbReference type="EMBL" id="CAH9134594.1"/>
    </source>
</evidence>
<feature type="domain" description="Helicase ATP-binding" evidence="10">
    <location>
        <begin position="865"/>
        <end position="1032"/>
    </location>
</feature>
<dbReference type="InterPro" id="IPR027417">
    <property type="entry name" value="P-loop_NTPase"/>
</dbReference>
<evidence type="ECO:0000256" key="7">
    <source>
        <dbReference type="ARBA" id="ARBA00023242"/>
    </source>
</evidence>
<protein>
    <submittedName>
        <fullName evidence="13">Uncharacterized protein</fullName>
    </submittedName>
</protein>
<feature type="region of interest" description="Disordered" evidence="9">
    <location>
        <begin position="191"/>
        <end position="211"/>
    </location>
</feature>
<dbReference type="InterPro" id="IPR001650">
    <property type="entry name" value="Helicase_C-like"/>
</dbReference>
<organism evidence="13 14">
    <name type="scientific">Cuscuta epithymum</name>
    <dbReference type="NCBI Taxonomy" id="186058"/>
    <lineage>
        <taxon>Eukaryota</taxon>
        <taxon>Viridiplantae</taxon>
        <taxon>Streptophyta</taxon>
        <taxon>Embryophyta</taxon>
        <taxon>Tracheophyta</taxon>
        <taxon>Spermatophyta</taxon>
        <taxon>Magnoliopsida</taxon>
        <taxon>eudicotyledons</taxon>
        <taxon>Gunneridae</taxon>
        <taxon>Pentapetalae</taxon>
        <taxon>asterids</taxon>
        <taxon>lamiids</taxon>
        <taxon>Solanales</taxon>
        <taxon>Convolvulaceae</taxon>
        <taxon>Cuscuteae</taxon>
        <taxon>Cuscuta</taxon>
        <taxon>Cuscuta subgen. Cuscuta</taxon>
    </lineage>
</organism>
<keyword evidence="4" id="KW-0378">Hydrolase</keyword>
<evidence type="ECO:0000256" key="5">
    <source>
        <dbReference type="ARBA" id="ARBA00022806"/>
    </source>
</evidence>
<dbReference type="InterPro" id="IPR000330">
    <property type="entry name" value="SNF2_N"/>
</dbReference>
<dbReference type="SUPFAM" id="SSF52540">
    <property type="entry name" value="P-loop containing nucleoside triphosphate hydrolases"/>
    <property type="match status" value="2"/>
</dbReference>
<dbReference type="GO" id="GO:0005634">
    <property type="term" value="C:nucleus"/>
    <property type="evidence" value="ECO:0007669"/>
    <property type="project" value="UniProtKB-SubCell"/>
</dbReference>
<keyword evidence="14" id="KW-1185">Reference proteome</keyword>
<dbReference type="SMART" id="SM00490">
    <property type="entry name" value="HELICc"/>
    <property type="match status" value="1"/>
</dbReference>
<feature type="compositionally biased region" description="Polar residues" evidence="9">
    <location>
        <begin position="400"/>
        <end position="421"/>
    </location>
</feature>
<dbReference type="GO" id="GO:0004386">
    <property type="term" value="F:helicase activity"/>
    <property type="evidence" value="ECO:0007669"/>
    <property type="project" value="UniProtKB-KW"/>
</dbReference>
<dbReference type="PROSITE" id="PS51192">
    <property type="entry name" value="HELICASE_ATP_BIND_1"/>
    <property type="match status" value="1"/>
</dbReference>
<evidence type="ECO:0000256" key="6">
    <source>
        <dbReference type="ARBA" id="ARBA00022840"/>
    </source>
</evidence>
<dbReference type="Gene3D" id="3.40.50.300">
    <property type="entry name" value="P-loop containing nucleotide triphosphate hydrolases"/>
    <property type="match status" value="1"/>
</dbReference>
<feature type="compositionally biased region" description="Polar residues" evidence="9">
    <location>
        <begin position="347"/>
        <end position="358"/>
    </location>
</feature>
<feature type="region of interest" description="Disordered" evidence="9">
    <location>
        <begin position="2336"/>
        <end position="2361"/>
    </location>
</feature>
<evidence type="ECO:0000259" key="11">
    <source>
        <dbReference type="PROSITE" id="PS51194"/>
    </source>
</evidence>
<keyword evidence="8" id="KW-0175">Coiled coil</keyword>
<feature type="compositionally biased region" description="Polar residues" evidence="9">
    <location>
        <begin position="2103"/>
        <end position="2120"/>
    </location>
</feature>
<feature type="coiled-coil region" evidence="8">
    <location>
        <begin position="659"/>
        <end position="686"/>
    </location>
</feature>
<feature type="region of interest" description="Disordered" evidence="9">
    <location>
        <begin position="78"/>
        <end position="110"/>
    </location>
</feature>
<dbReference type="InterPro" id="IPR049730">
    <property type="entry name" value="SNF2/RAD54-like_C"/>
</dbReference>
<feature type="region of interest" description="Disordered" evidence="9">
    <location>
        <begin position="1869"/>
        <end position="1939"/>
    </location>
</feature>
<feature type="compositionally biased region" description="Basic and acidic residues" evidence="9">
    <location>
        <begin position="2613"/>
        <end position="2622"/>
    </location>
</feature>
<evidence type="ECO:0000256" key="2">
    <source>
        <dbReference type="ARBA" id="ARBA00004474"/>
    </source>
</evidence>
<feature type="compositionally biased region" description="Basic residues" evidence="9">
    <location>
        <begin position="2121"/>
        <end position="2140"/>
    </location>
</feature>
<feature type="compositionally biased region" description="Polar residues" evidence="9">
    <location>
        <begin position="2763"/>
        <end position="2773"/>
    </location>
</feature>
<feature type="compositionally biased region" description="Low complexity" evidence="9">
    <location>
        <begin position="88"/>
        <end position="100"/>
    </location>
</feature>
<dbReference type="SMART" id="SM00487">
    <property type="entry name" value="DEXDc"/>
    <property type="match status" value="1"/>
</dbReference>
<feature type="region of interest" description="Disordered" evidence="9">
    <location>
        <begin position="2763"/>
        <end position="2855"/>
    </location>
</feature>
<dbReference type="InterPro" id="IPR014012">
    <property type="entry name" value="HSA_dom"/>
</dbReference>
<dbReference type="Pfam" id="PF14619">
    <property type="entry name" value="SnAC"/>
    <property type="match status" value="1"/>
</dbReference>